<evidence type="ECO:0000313" key="2">
    <source>
        <dbReference type="EMBL" id="KEH24687.1"/>
    </source>
</evidence>
<proteinExistence type="predicted"/>
<dbReference type="KEGG" id="mtr:25499771"/>
<feature type="region of interest" description="Disordered" evidence="1">
    <location>
        <begin position="157"/>
        <end position="176"/>
    </location>
</feature>
<feature type="region of interest" description="Disordered" evidence="1">
    <location>
        <begin position="184"/>
        <end position="206"/>
    </location>
</feature>
<organism evidence="2 4">
    <name type="scientific">Medicago truncatula</name>
    <name type="common">Barrel medic</name>
    <name type="synonym">Medicago tribuloides</name>
    <dbReference type="NCBI Taxonomy" id="3880"/>
    <lineage>
        <taxon>Eukaryota</taxon>
        <taxon>Viridiplantae</taxon>
        <taxon>Streptophyta</taxon>
        <taxon>Embryophyta</taxon>
        <taxon>Tracheophyta</taxon>
        <taxon>Spermatophyta</taxon>
        <taxon>Magnoliopsida</taxon>
        <taxon>eudicotyledons</taxon>
        <taxon>Gunneridae</taxon>
        <taxon>Pentapetalae</taxon>
        <taxon>rosids</taxon>
        <taxon>fabids</taxon>
        <taxon>Fabales</taxon>
        <taxon>Fabaceae</taxon>
        <taxon>Papilionoideae</taxon>
        <taxon>50 kb inversion clade</taxon>
        <taxon>NPAAA clade</taxon>
        <taxon>Hologalegina</taxon>
        <taxon>IRL clade</taxon>
        <taxon>Trifolieae</taxon>
        <taxon>Medicago</taxon>
    </lineage>
</organism>
<evidence type="ECO:0000313" key="3">
    <source>
        <dbReference type="EnsemblPlants" id="KEH24687"/>
    </source>
</evidence>
<dbReference type="EMBL" id="CM001223">
    <property type="protein sequence ID" value="KEH24687.1"/>
    <property type="molecule type" value="Genomic_DNA"/>
</dbReference>
<evidence type="ECO:0000313" key="4">
    <source>
        <dbReference type="Proteomes" id="UP000002051"/>
    </source>
</evidence>
<dbReference type="HOGENOM" id="CLU_089791_0_0_1"/>
<sequence length="233" mass="25612">MGSEAKAEQESSIPRLPLFSVSPAAMKIQMQMESPERTGTVTPPLQTSGSVPFLWEQEPGKPRLCNALVPFTNPSSDKCLELPPRLLLVPSPTLLQQGPHVTSNRFRSPSFRIEDNNCYGSSFSTDKGLLGSTMNILIKRDSGWFGSWRKNVKRDQVSGGSHVFPSSSTDKDTGTIDIADNNKIMKRSGSSSSLSHHGKSPTWTTIRKGMKQVVTLPWRSKKLKKKDGSGLKL</sequence>
<accession>A0A072U4Q9</accession>
<gene>
    <name evidence="3" type="primary">25499771</name>
    <name evidence="2" type="ordered locus">MTR_7g117695</name>
</gene>
<dbReference type="OrthoDB" id="1934555at2759"/>
<dbReference type="PANTHER" id="PTHR34371">
    <property type="entry name" value="OS01G0551000 PROTEIN"/>
    <property type="match status" value="1"/>
</dbReference>
<evidence type="ECO:0000256" key="1">
    <source>
        <dbReference type="SAM" id="MobiDB-lite"/>
    </source>
</evidence>
<reference evidence="2 4" key="2">
    <citation type="journal article" date="2014" name="BMC Genomics">
        <title>An improved genome release (version Mt4.0) for the model legume Medicago truncatula.</title>
        <authorList>
            <person name="Tang H."/>
            <person name="Krishnakumar V."/>
            <person name="Bidwell S."/>
            <person name="Rosen B."/>
            <person name="Chan A."/>
            <person name="Zhou S."/>
            <person name="Gentzbittel L."/>
            <person name="Childs K.L."/>
            <person name="Yandell M."/>
            <person name="Gundlach H."/>
            <person name="Mayer K.F."/>
            <person name="Schwartz D.C."/>
            <person name="Town C.D."/>
        </authorList>
    </citation>
    <scope>GENOME REANNOTATION</scope>
    <source>
        <strain evidence="2">A17</strain>
        <strain evidence="3 4">cv. Jemalong A17</strain>
    </source>
</reference>
<reference evidence="2 4" key="1">
    <citation type="journal article" date="2011" name="Nature">
        <title>The Medicago genome provides insight into the evolution of rhizobial symbioses.</title>
        <authorList>
            <person name="Young N.D."/>
            <person name="Debelle F."/>
            <person name="Oldroyd G.E."/>
            <person name="Geurts R."/>
            <person name="Cannon S.B."/>
            <person name="Udvardi M.K."/>
            <person name="Benedito V.A."/>
            <person name="Mayer K.F."/>
            <person name="Gouzy J."/>
            <person name="Schoof H."/>
            <person name="Van de Peer Y."/>
            <person name="Proost S."/>
            <person name="Cook D.R."/>
            <person name="Meyers B.C."/>
            <person name="Spannagl M."/>
            <person name="Cheung F."/>
            <person name="De Mita S."/>
            <person name="Krishnakumar V."/>
            <person name="Gundlach H."/>
            <person name="Zhou S."/>
            <person name="Mudge J."/>
            <person name="Bharti A.K."/>
            <person name="Murray J.D."/>
            <person name="Naoumkina M.A."/>
            <person name="Rosen B."/>
            <person name="Silverstein K.A."/>
            <person name="Tang H."/>
            <person name="Rombauts S."/>
            <person name="Zhao P.X."/>
            <person name="Zhou P."/>
            <person name="Barbe V."/>
            <person name="Bardou P."/>
            <person name="Bechner M."/>
            <person name="Bellec A."/>
            <person name="Berger A."/>
            <person name="Berges H."/>
            <person name="Bidwell S."/>
            <person name="Bisseling T."/>
            <person name="Choisne N."/>
            <person name="Couloux A."/>
            <person name="Denny R."/>
            <person name="Deshpande S."/>
            <person name="Dai X."/>
            <person name="Doyle J.J."/>
            <person name="Dudez A.M."/>
            <person name="Farmer A.D."/>
            <person name="Fouteau S."/>
            <person name="Franken C."/>
            <person name="Gibelin C."/>
            <person name="Gish J."/>
            <person name="Goldstein S."/>
            <person name="Gonzalez A.J."/>
            <person name="Green P.J."/>
            <person name="Hallab A."/>
            <person name="Hartog M."/>
            <person name="Hua A."/>
            <person name="Humphray S.J."/>
            <person name="Jeong D.H."/>
            <person name="Jing Y."/>
            <person name="Jocker A."/>
            <person name="Kenton S.M."/>
            <person name="Kim D.J."/>
            <person name="Klee K."/>
            <person name="Lai H."/>
            <person name="Lang C."/>
            <person name="Lin S."/>
            <person name="Macmil S.L."/>
            <person name="Magdelenat G."/>
            <person name="Matthews L."/>
            <person name="McCorrison J."/>
            <person name="Monaghan E.L."/>
            <person name="Mun J.H."/>
            <person name="Najar F.Z."/>
            <person name="Nicholson C."/>
            <person name="Noirot C."/>
            <person name="O'Bleness M."/>
            <person name="Paule C.R."/>
            <person name="Poulain J."/>
            <person name="Prion F."/>
            <person name="Qin B."/>
            <person name="Qu C."/>
            <person name="Retzel E.F."/>
            <person name="Riddle C."/>
            <person name="Sallet E."/>
            <person name="Samain S."/>
            <person name="Samson N."/>
            <person name="Sanders I."/>
            <person name="Saurat O."/>
            <person name="Scarpelli C."/>
            <person name="Schiex T."/>
            <person name="Segurens B."/>
            <person name="Severin A.J."/>
            <person name="Sherrier D.J."/>
            <person name="Shi R."/>
            <person name="Sims S."/>
            <person name="Singer S.R."/>
            <person name="Sinharoy S."/>
            <person name="Sterck L."/>
            <person name="Viollet A."/>
            <person name="Wang B.B."/>
            <person name="Wang K."/>
            <person name="Wang M."/>
            <person name="Wang X."/>
            <person name="Warfsmann J."/>
            <person name="Weissenbach J."/>
            <person name="White D.D."/>
            <person name="White J.D."/>
            <person name="Wiley G.B."/>
            <person name="Wincker P."/>
            <person name="Xing Y."/>
            <person name="Yang L."/>
            <person name="Yao Z."/>
            <person name="Ying F."/>
            <person name="Zhai J."/>
            <person name="Zhou L."/>
            <person name="Zuber A."/>
            <person name="Denarie J."/>
            <person name="Dixon R.A."/>
            <person name="May G.D."/>
            <person name="Schwartz D.C."/>
            <person name="Rogers J."/>
            <person name="Quetier F."/>
            <person name="Town C.D."/>
            <person name="Roe B.A."/>
        </authorList>
    </citation>
    <scope>NUCLEOTIDE SEQUENCE [LARGE SCALE GENOMIC DNA]</scope>
    <source>
        <strain evidence="2">A17</strain>
        <strain evidence="3 4">cv. Jemalong A17</strain>
    </source>
</reference>
<dbReference type="AlphaFoldDB" id="A0A072U4Q9"/>
<keyword evidence="4" id="KW-1185">Reference proteome</keyword>
<dbReference type="EnsemblPlants" id="KEH24687">
    <property type="protein sequence ID" value="KEH24687"/>
    <property type="gene ID" value="MTR_7g117695"/>
</dbReference>
<dbReference type="Proteomes" id="UP000002051">
    <property type="component" value="Unassembled WGS sequence"/>
</dbReference>
<dbReference type="PANTHER" id="PTHR34371:SF2">
    <property type="entry name" value="DUF688 FAMILY PROTEIN"/>
    <property type="match status" value="1"/>
</dbReference>
<dbReference type="InterPro" id="IPR007789">
    <property type="entry name" value="DUF688"/>
</dbReference>
<reference evidence="3" key="3">
    <citation type="submission" date="2015-04" db="UniProtKB">
        <authorList>
            <consortium name="EnsemblPlants"/>
        </authorList>
    </citation>
    <scope>IDENTIFICATION</scope>
    <source>
        <strain evidence="3">cv. Jemalong A17</strain>
    </source>
</reference>
<protein>
    <submittedName>
        <fullName evidence="2">DUF688 family protein</fullName>
    </submittedName>
</protein>
<dbReference type="Pfam" id="PF05097">
    <property type="entry name" value="DUF688"/>
    <property type="match status" value="1"/>
</dbReference>
<name>A0A072U4Q9_MEDTR</name>